<dbReference type="Pfam" id="PF05190">
    <property type="entry name" value="MutS_IV"/>
    <property type="match status" value="1"/>
</dbReference>
<gene>
    <name evidence="9" type="primary">mutS</name>
    <name evidence="12" type="ORF">HNP98_001271</name>
</gene>
<evidence type="ECO:0000256" key="5">
    <source>
        <dbReference type="ARBA" id="ARBA00022840"/>
    </source>
</evidence>
<evidence type="ECO:0000259" key="11">
    <source>
        <dbReference type="PROSITE" id="PS00486"/>
    </source>
</evidence>
<keyword evidence="13" id="KW-1185">Reference proteome</keyword>
<comment type="similarity">
    <text evidence="1 9 10">Belongs to the DNA mismatch repair MutS family.</text>
</comment>
<dbReference type="Pfam" id="PF01624">
    <property type="entry name" value="MutS_I"/>
    <property type="match status" value="1"/>
</dbReference>
<dbReference type="InterPro" id="IPR007860">
    <property type="entry name" value="DNA_mmatch_repair_MutS_con_dom"/>
</dbReference>
<dbReference type="Gene3D" id="1.10.1420.10">
    <property type="match status" value="2"/>
</dbReference>
<organism evidence="12 13">
    <name type="scientific">Hymenobacter caeli</name>
    <dbReference type="NCBI Taxonomy" id="2735894"/>
    <lineage>
        <taxon>Bacteria</taxon>
        <taxon>Pseudomonadati</taxon>
        <taxon>Bacteroidota</taxon>
        <taxon>Cytophagia</taxon>
        <taxon>Cytophagales</taxon>
        <taxon>Hymenobacteraceae</taxon>
        <taxon>Hymenobacter</taxon>
    </lineage>
</organism>
<dbReference type="InterPro" id="IPR017261">
    <property type="entry name" value="DNA_mismatch_repair_MutS/MSH"/>
</dbReference>
<dbReference type="Gene3D" id="3.30.420.110">
    <property type="entry name" value="MutS, connector domain"/>
    <property type="match status" value="1"/>
</dbReference>
<keyword evidence="5 9" id="KW-0067">ATP-binding</keyword>
<dbReference type="Proteomes" id="UP000779507">
    <property type="component" value="Unassembled WGS sequence"/>
</dbReference>
<protein>
    <recommendedName>
        <fullName evidence="2 9">DNA mismatch repair protein MutS</fullName>
    </recommendedName>
</protein>
<dbReference type="PANTHER" id="PTHR11361:SF34">
    <property type="entry name" value="DNA MISMATCH REPAIR PROTEIN MSH1, MITOCHONDRIAL"/>
    <property type="match status" value="1"/>
</dbReference>
<dbReference type="EMBL" id="JABSNP010000004">
    <property type="protein sequence ID" value="NRT18454.1"/>
    <property type="molecule type" value="Genomic_DNA"/>
</dbReference>
<evidence type="ECO:0000256" key="8">
    <source>
        <dbReference type="ARBA" id="ARBA00024647"/>
    </source>
</evidence>
<dbReference type="Gene3D" id="3.40.1170.10">
    <property type="entry name" value="DNA repair protein MutS, domain I"/>
    <property type="match status" value="1"/>
</dbReference>
<dbReference type="PANTHER" id="PTHR11361">
    <property type="entry name" value="DNA MISMATCH REPAIR PROTEIN MUTS FAMILY MEMBER"/>
    <property type="match status" value="1"/>
</dbReference>
<dbReference type="SUPFAM" id="SSF48334">
    <property type="entry name" value="DNA repair protein MutS, domain III"/>
    <property type="match status" value="1"/>
</dbReference>
<dbReference type="Pfam" id="PF05192">
    <property type="entry name" value="MutS_III"/>
    <property type="match status" value="1"/>
</dbReference>
<evidence type="ECO:0000256" key="4">
    <source>
        <dbReference type="ARBA" id="ARBA00022763"/>
    </source>
</evidence>
<comment type="caution">
    <text evidence="12">The sequence shown here is derived from an EMBL/GenBank/DDBJ whole genome shotgun (WGS) entry which is preliminary data.</text>
</comment>
<dbReference type="InterPro" id="IPR036678">
    <property type="entry name" value="MutS_con_dom_sf"/>
</dbReference>
<dbReference type="SUPFAM" id="SSF53150">
    <property type="entry name" value="DNA repair protein MutS, domain II"/>
    <property type="match status" value="1"/>
</dbReference>
<dbReference type="CDD" id="cd03284">
    <property type="entry name" value="ABC_MutS1"/>
    <property type="match status" value="1"/>
</dbReference>
<dbReference type="Pfam" id="PF00488">
    <property type="entry name" value="MutS_V"/>
    <property type="match status" value="1"/>
</dbReference>
<dbReference type="HAMAP" id="MF_00096">
    <property type="entry name" value="MutS"/>
    <property type="match status" value="1"/>
</dbReference>
<dbReference type="SMART" id="SM00534">
    <property type="entry name" value="MUTSac"/>
    <property type="match status" value="1"/>
</dbReference>
<dbReference type="InterPro" id="IPR036187">
    <property type="entry name" value="DNA_mismatch_repair_MutS_sf"/>
</dbReference>
<evidence type="ECO:0000256" key="6">
    <source>
        <dbReference type="ARBA" id="ARBA00023125"/>
    </source>
</evidence>
<evidence type="ECO:0000256" key="1">
    <source>
        <dbReference type="ARBA" id="ARBA00006271"/>
    </source>
</evidence>
<keyword evidence="6 9" id="KW-0238">DNA-binding</keyword>
<dbReference type="Gene3D" id="3.40.50.300">
    <property type="entry name" value="P-loop containing nucleotide triphosphate hydrolases"/>
    <property type="match status" value="1"/>
</dbReference>
<accession>A0ABX2FPW1</accession>
<dbReference type="InterPro" id="IPR045076">
    <property type="entry name" value="MutS"/>
</dbReference>
<evidence type="ECO:0000256" key="7">
    <source>
        <dbReference type="ARBA" id="ARBA00023204"/>
    </source>
</evidence>
<keyword evidence="3 9" id="KW-0547">Nucleotide-binding</keyword>
<name>A0ABX2FPW1_9BACT</name>
<dbReference type="SUPFAM" id="SSF55271">
    <property type="entry name" value="DNA repair protein MutS, domain I"/>
    <property type="match status" value="1"/>
</dbReference>
<dbReference type="PIRSF" id="PIRSF037677">
    <property type="entry name" value="DNA_mis_repair_Msh6"/>
    <property type="match status" value="1"/>
</dbReference>
<evidence type="ECO:0000256" key="9">
    <source>
        <dbReference type="HAMAP-Rule" id="MF_00096"/>
    </source>
</evidence>
<sequence length="915" mass="101059">MSAPKKEFVIKSVGPDHFTAAPVIDTPLMKQYYQLKTQYPGAVLLFRVGDFYETFGEDAVTASRILDITLTKRGGGTPSEVPLAGFPHHSLDTYLPKLVRAGQRVAICDQLEDPKLAKGLVKRGITELVTPGVSLHDNVLERRANNYLAAIHFGKAEAGISFLDISTGEFLVAQGDIGYLGKLLQNFGPAEVLFCKQSRGDFERHFGPDFCTYGLDEWVFGPDYAHDTLTRHFRTTSLKGFGVDNLKEGVIAAGCILHYLAETKHANLSHIASLGRLEEDKYVWLDRFTVRNLELIQAQHPGGVPLIDILDQTLTPMGARLLRKWVVLPLKEAGQIQRRLDTVGALVADEDLLADLTQHLRQINDLERLISKVAVRRVNPRELLQLARALEAVEPMRARLAGSGVRALEKLADQLNPCLALRREIQAKIKSDAPLLTNQGGVLNDGVDAELDELRGLAFSGKDYLLQLQVREQRNTGISSLKVAYNKVFGYYLEVTNAHKDKVPAEWIRKQTLVNAERYVTEELKTYEEKILHAEEQLFVIEQRIYTDLVLSALDFVPQIQQNARAIGVMDCLASFALTARQHRYVRPTVNDGTVLDIKQGRHPVIERQLPPGESYIPNDICLDQTDQQIVVITGPNMAGKSALLRQTALIVLLAQIGSFVPAESATVGIIDKIFTRVGASDNLSKGESTFMVEMTETASILNNLSDRSLVLMDEIGRGTSTYDGISIAWAIVEHLHNNPKAKAKTLFATHYHELNQLADDCPRVRNYNVAVKEADGRILFLRKLQPGGSEHSFGIHVARLAGMPTAVVLRANEIMHHLEVERTSAGADDTGAPTEFDAALVGLDEGPQPAQPRPRATSAVATAPRAQLQLSMFEPGDPALERLRELLQNLDVNTLTPIEALLKLNELKLALGTA</sequence>
<dbReference type="Pfam" id="PF05188">
    <property type="entry name" value="MutS_II"/>
    <property type="match status" value="1"/>
</dbReference>
<evidence type="ECO:0000256" key="2">
    <source>
        <dbReference type="ARBA" id="ARBA00021982"/>
    </source>
</evidence>
<evidence type="ECO:0000256" key="10">
    <source>
        <dbReference type="RuleBase" id="RU003756"/>
    </source>
</evidence>
<proteinExistence type="inferred from homology"/>
<dbReference type="InterPro" id="IPR000432">
    <property type="entry name" value="DNA_mismatch_repair_MutS_C"/>
</dbReference>
<feature type="binding site" evidence="9">
    <location>
        <begin position="635"/>
        <end position="642"/>
    </location>
    <ligand>
        <name>ATP</name>
        <dbReference type="ChEBI" id="CHEBI:30616"/>
    </ligand>
</feature>
<dbReference type="InterPro" id="IPR005748">
    <property type="entry name" value="DNA_mismatch_repair_MutS"/>
</dbReference>
<dbReference type="InterPro" id="IPR027417">
    <property type="entry name" value="P-loop_NTPase"/>
</dbReference>
<dbReference type="PROSITE" id="PS00486">
    <property type="entry name" value="DNA_MISMATCH_REPAIR_2"/>
    <property type="match status" value="1"/>
</dbReference>
<dbReference type="NCBIfam" id="TIGR01070">
    <property type="entry name" value="mutS1"/>
    <property type="match status" value="1"/>
</dbReference>
<keyword evidence="7 9" id="KW-0234">DNA repair</keyword>
<evidence type="ECO:0000256" key="3">
    <source>
        <dbReference type="ARBA" id="ARBA00022741"/>
    </source>
</evidence>
<dbReference type="NCBIfam" id="NF003810">
    <property type="entry name" value="PRK05399.1"/>
    <property type="match status" value="1"/>
</dbReference>
<keyword evidence="4 9" id="KW-0227">DNA damage</keyword>
<dbReference type="InterPro" id="IPR007696">
    <property type="entry name" value="DNA_mismatch_repair_MutS_core"/>
</dbReference>
<feature type="domain" description="DNA mismatch repair proteins mutS family" evidence="11">
    <location>
        <begin position="709"/>
        <end position="725"/>
    </location>
</feature>
<evidence type="ECO:0000313" key="12">
    <source>
        <dbReference type="EMBL" id="NRT18454.1"/>
    </source>
</evidence>
<evidence type="ECO:0000313" key="13">
    <source>
        <dbReference type="Proteomes" id="UP000779507"/>
    </source>
</evidence>
<dbReference type="InterPro" id="IPR007861">
    <property type="entry name" value="DNA_mismatch_repair_MutS_clamp"/>
</dbReference>
<dbReference type="SUPFAM" id="SSF52540">
    <property type="entry name" value="P-loop containing nucleoside triphosphate hydrolases"/>
    <property type="match status" value="1"/>
</dbReference>
<comment type="function">
    <text evidence="8 9">This protein is involved in the repair of mismatches in DNA. It is possible that it carries out the mismatch recognition step. This protein has a weak ATPase activity.</text>
</comment>
<reference evidence="12 13" key="1">
    <citation type="submission" date="2020-05" db="EMBL/GenBank/DDBJ databases">
        <title>Genomic Encyclopedia of Type Strains, Phase IV (KMG-V): Genome sequencing to study the core and pangenomes of soil and plant-associated prokaryotes.</title>
        <authorList>
            <person name="Whitman W."/>
        </authorList>
    </citation>
    <scope>NUCLEOTIDE SEQUENCE [LARGE SCALE GENOMIC DNA]</scope>
    <source>
        <strain evidence="12 13">9A</strain>
    </source>
</reference>
<dbReference type="SMART" id="SM00533">
    <property type="entry name" value="MUTSd"/>
    <property type="match status" value="1"/>
</dbReference>
<dbReference type="InterPro" id="IPR016151">
    <property type="entry name" value="DNA_mismatch_repair_MutS_N"/>
</dbReference>
<dbReference type="InterPro" id="IPR007695">
    <property type="entry name" value="DNA_mismatch_repair_MutS-lik_N"/>
</dbReference>